<feature type="compositionally biased region" description="Pro residues" evidence="2">
    <location>
        <begin position="496"/>
        <end position="508"/>
    </location>
</feature>
<feature type="compositionally biased region" description="Low complexity" evidence="2">
    <location>
        <begin position="372"/>
        <end position="383"/>
    </location>
</feature>
<dbReference type="Proteomes" id="UP000272025">
    <property type="component" value="Unassembled WGS sequence"/>
</dbReference>
<feature type="region of interest" description="Disordered" evidence="2">
    <location>
        <begin position="1"/>
        <end position="41"/>
    </location>
</feature>
<keyword evidence="1" id="KW-0175">Coiled coil</keyword>
<evidence type="ECO:0000256" key="1">
    <source>
        <dbReference type="SAM" id="Coils"/>
    </source>
</evidence>
<dbReference type="STRING" id="1314773.A0A3N2PPH6"/>
<reference evidence="3 4" key="1">
    <citation type="journal article" date="2018" name="Mol. Ecol.">
        <title>The obligate alkalophilic soda-lake fungus Sodiomyces alkalinus has shifted to a protein diet.</title>
        <authorList>
            <person name="Grum-Grzhimaylo A.A."/>
            <person name="Falkoski D.L."/>
            <person name="van den Heuvel J."/>
            <person name="Valero-Jimenez C.A."/>
            <person name="Min B."/>
            <person name="Choi I.G."/>
            <person name="Lipzen A."/>
            <person name="Daum C.G."/>
            <person name="Aanen D.K."/>
            <person name="Tsang A."/>
            <person name="Henrissat B."/>
            <person name="Bilanenko E.N."/>
            <person name="de Vries R.P."/>
            <person name="van Kan J.A.L."/>
            <person name="Grigoriev I.V."/>
            <person name="Debets A.J.M."/>
        </authorList>
    </citation>
    <scope>NUCLEOTIDE SEQUENCE [LARGE SCALE GENOMIC DNA]</scope>
    <source>
        <strain evidence="3 4">F11</strain>
    </source>
</reference>
<feature type="compositionally biased region" description="Low complexity" evidence="2">
    <location>
        <begin position="1"/>
        <end position="18"/>
    </location>
</feature>
<name>A0A3N2PPH6_SODAK</name>
<feature type="coiled-coil region" evidence="1">
    <location>
        <begin position="195"/>
        <end position="229"/>
    </location>
</feature>
<keyword evidence="4" id="KW-1185">Reference proteome</keyword>
<feature type="coiled-coil region" evidence="1">
    <location>
        <begin position="72"/>
        <end position="120"/>
    </location>
</feature>
<dbReference type="EMBL" id="ML119059">
    <property type="protein sequence ID" value="ROT36403.1"/>
    <property type="molecule type" value="Genomic_DNA"/>
</dbReference>
<feature type="region of interest" description="Disordered" evidence="2">
    <location>
        <begin position="571"/>
        <end position="628"/>
    </location>
</feature>
<dbReference type="AlphaFoldDB" id="A0A3N2PPH6"/>
<evidence type="ECO:0000313" key="3">
    <source>
        <dbReference type="EMBL" id="ROT36403.1"/>
    </source>
</evidence>
<dbReference type="OrthoDB" id="4495335at2759"/>
<proteinExistence type="predicted"/>
<feature type="region of interest" description="Disordered" evidence="2">
    <location>
        <begin position="484"/>
        <end position="557"/>
    </location>
</feature>
<dbReference type="PANTHER" id="PTHR42041:SF1">
    <property type="entry name" value="DNA ENDONUCLEASE ACTIVATOR CTP1 C-TERMINAL DOMAIN-CONTAINING PROTEIN"/>
    <property type="match status" value="1"/>
</dbReference>
<organism evidence="3 4">
    <name type="scientific">Sodiomyces alkalinus (strain CBS 110278 / VKM F-3762 / F11)</name>
    <name type="common">Alkaliphilic filamentous fungus</name>
    <dbReference type="NCBI Taxonomy" id="1314773"/>
    <lineage>
        <taxon>Eukaryota</taxon>
        <taxon>Fungi</taxon>
        <taxon>Dikarya</taxon>
        <taxon>Ascomycota</taxon>
        <taxon>Pezizomycotina</taxon>
        <taxon>Sordariomycetes</taxon>
        <taxon>Hypocreomycetidae</taxon>
        <taxon>Glomerellales</taxon>
        <taxon>Plectosphaerellaceae</taxon>
        <taxon>Sodiomyces</taxon>
    </lineage>
</organism>
<evidence type="ECO:0000313" key="4">
    <source>
        <dbReference type="Proteomes" id="UP000272025"/>
    </source>
</evidence>
<gene>
    <name evidence="3" type="ORF">SODALDRAFT_315250</name>
</gene>
<sequence length="628" mass="70145">MASQPSLPGSPKSGGPLNPISPGRANHQREPTFMSSLRSELRDSSVHDKISQFNTLATQSKTLERKTADAALKRAMLGREEAESEMRRYREENKVLRTQLDKAKDREHRVSERLEAVMEQYGRAKETYAHTKAAFEKEIKAARKKIFKNDATIIKLQEEVKAARDGWRTASDHLDEEKARSKKREQEAFEARYHMVALEERLGEALERIKVLEQERDALKTLAQEEEVARIAAEGRIPLPPTQNQDDEFASPRKKRQRVSLSSAEVLSSAAGEEEMEELRRQMHWERRRAERAHAFIDFLQAECHLRTCPAAKHARQKRQSLRSPHRVLVSPREIVNQNYEMALDLAPAYTISPRFASNHPHDAEEAEQTEQTEQTGNTEPTESVCNKPTLPSLKRPREEPRRSTIFCPEEGIFRTVSQEEAEAMQSATQKSSGDDDQSEGPPTPADPEQERMYARTPSVEPPSFALLAQERISLASLLNAPHGITARSSPVPERTTPPSPQGDPAPAAPVYGTETTTTTVPLRDDSVVGPAARFQRSRTPSSDCHESFDVNNPAMTPTISREEALARIRERRGRARSAAQGGVTPRRLGTQSAAGERRDLSAPTGAASSASVPRAISRAAGRVRNVR</sequence>
<dbReference type="PANTHER" id="PTHR42041">
    <property type="entry name" value="DNA ENDONUCLEASE ACTIVATOR CTP1 C-TERMINAL DOMAIN-CONTAINING PROTEIN"/>
    <property type="match status" value="1"/>
</dbReference>
<evidence type="ECO:0000256" key="2">
    <source>
        <dbReference type="SAM" id="MobiDB-lite"/>
    </source>
</evidence>
<accession>A0A3N2PPH6</accession>
<dbReference type="GeneID" id="39577762"/>
<protein>
    <submittedName>
        <fullName evidence="3">Uncharacterized protein</fullName>
    </submittedName>
</protein>
<feature type="region of interest" description="Disordered" evidence="2">
    <location>
        <begin position="234"/>
        <end position="267"/>
    </location>
</feature>
<feature type="region of interest" description="Disordered" evidence="2">
    <location>
        <begin position="354"/>
        <end position="463"/>
    </location>
</feature>
<dbReference type="RefSeq" id="XP_028464209.1">
    <property type="nucleotide sequence ID" value="XM_028609284.1"/>
</dbReference>